<dbReference type="InterPro" id="IPR002110">
    <property type="entry name" value="Ankyrin_rpt"/>
</dbReference>
<keyword evidence="2" id="KW-0723">Serine/threonine-protein kinase</keyword>
<feature type="repeat" description="ANK" evidence="8">
    <location>
        <begin position="590"/>
        <end position="622"/>
    </location>
</feature>
<sequence>MVLNIITEDFENFYDIQDDLGSGQFAVVKRVRELNTGHEFAAKFVRKKKCVAGRRGLKREEILREADILSELAPHRNIITLHDIFENKHEIILVLELVGGGELFHYIAEKDTLSEEEAAKFILQILEGVHHMHEKNIVHLDLKPENVMLLEKNKTQIKIIDFAPEVIAFEPVTLATDMWSIGVITYILLSGASPFLGNTNQETFNNITQVDYRFDEEFFANTSDLAKDFIQQLFVKNPRQRATVVDCLNHPWIKPRRRKDEEERRNAQINMPSFKSFIARRRWKVQMHCESRTLRTVTTKKFDKDGNVKSAKVSERKGKTAIYEGQYSETDESDNDIEQIEKQEETNPSKRIHCCPTNIEMRQIKSSEFAESFQQNDEGEENNNADDDDDEEKYHRRHHQRTDTSVSLIKNPLPNEKIVSDEHSRSQTSDMKVIESIDETTGQNIRTTVQNKVDRDENVKISKSDNIQYEETEEGTLKKVTTKTRKMKKISQLRLSSISSAISLDNLDSNVSGRSYAEDNDDFVLTALLCAAEDGDLANIKKLCNLATIDLNKENKHGETALHFACGAGHIDIVKLLADRKANLTVVDGSGNNAIYWAARQGHVPIITFLHEKGVPINVSNRNGETSLHVAARYGHAHVVENLCKLGSNVDCQDDEEDTPLILAAWHDYSRICRILCGAGADLNIRNKEGETGLICAAQRGNAEIVQILTNNKAHLDIQDKRGLSALHFACKRQQIPIGLTLIHAGCNINIMDNNSETPLHYASREGLLPVVEALTSLGCRMDMKNKADATPLHLAARHGHIEIARFLCLAGLNLSIQDKYGRTACVLAEINGNTEIVQLLKSLSMDNRAVFMEQLVPTKQPLKRIKLKIFGSCDSGKTTLVGSLKCSYLNSFFRRNRLSSTKKNNPNRKSINFDDPEITNINSSKGIGIQQITCTGGGEYSAWDFAGMEIYHSIYDHFIGDFNCIHVLLFNLLDDIQQLEQNLVYWLEFLRVRISVQEPLGHNGRSAQLPKIVLIGTHADLLYDCIKSDDGDYTCERIQIFINHIKNRYIDDFDFYDKIFLLDTRAAWTQSMKNLISCFNQYKERICQNLKSPTIFLDRCTCHIQQQWRKTYGHFPIMPWSRFVECIRQEVNPLASDEHMRELVQQLQIMGEILYLEGDPQEDLICFDPNWLCQTILGGLLSHQRICKRHSSSNETFALNDIRNLFPDISDPIDLLQIFNAYDLCTQIDINGEYEFEFPQLNTIEIMSDLWEKRSGVQYIYIGCEIRSRTLSSLLWSVFPRIQVHLRRLIMSNEFVQHGGGDDVELFQWTEGSKLVVGMIELLLTKNIPTHIELKARGQTQNREKIFYLFHDILSLIEHVFNQMCPMLQIEHHYISTKHLHLNQISTVNTLHLPTSTTKRRYLASITSLPSIDRDSSLLTPGSPCSTSSIPFAFIEPKVNTSPYYRTYSPKLIVQTLMQQYETNQTSMLDGNNNNNHLTIIKQHHSTDSLNSCYSLTPSKEISPITSIDFDEDLIDLLCCGSNEIFSNLTMGIDLPISIFTLKTRQLLCRLFDKQDKMGRDWCLLAIALQQQHLIPQLDQEDLFQSKTDQLFEELGRKNSSLTIRYFLQKLLDIDRRDAFEVVANTCPIFQFANNNGAAIQPSSNEQDQSLLSSSCKKWSEACRVNVDCCPRMGHRIVCAPSLEICGKKMCCITEVEEQQEKQAAIIRNRRPKSK</sequence>
<feature type="repeat" description="ANK" evidence="8">
    <location>
        <begin position="788"/>
        <end position="820"/>
    </location>
</feature>
<evidence type="ECO:0000313" key="14">
    <source>
        <dbReference type="Proteomes" id="UP000663836"/>
    </source>
</evidence>
<evidence type="ECO:0000256" key="10">
    <source>
        <dbReference type="SAM" id="MobiDB-lite"/>
    </source>
</evidence>
<dbReference type="GO" id="GO:0043065">
    <property type="term" value="P:positive regulation of apoptotic process"/>
    <property type="evidence" value="ECO:0007669"/>
    <property type="project" value="TreeGrafter"/>
</dbReference>
<evidence type="ECO:0000256" key="3">
    <source>
        <dbReference type="ARBA" id="ARBA00022679"/>
    </source>
</evidence>
<evidence type="ECO:0000256" key="9">
    <source>
        <dbReference type="PROSITE-ProRule" id="PRU10141"/>
    </source>
</evidence>
<dbReference type="SMART" id="SM00248">
    <property type="entry name" value="ANK"/>
    <property type="match status" value="10"/>
</dbReference>
<evidence type="ECO:0000259" key="11">
    <source>
        <dbReference type="PROSITE" id="PS50011"/>
    </source>
</evidence>
<evidence type="ECO:0000256" key="1">
    <source>
        <dbReference type="ARBA" id="ARBA00001946"/>
    </source>
</evidence>
<feature type="binding site" evidence="9">
    <location>
        <position position="47"/>
    </location>
    <ligand>
        <name>ATP</name>
        <dbReference type="ChEBI" id="CHEBI:30616"/>
    </ligand>
</feature>
<evidence type="ECO:0008006" key="15">
    <source>
        <dbReference type="Google" id="ProtNLM"/>
    </source>
</evidence>
<dbReference type="GO" id="GO:0004674">
    <property type="term" value="F:protein serine/threonine kinase activity"/>
    <property type="evidence" value="ECO:0007669"/>
    <property type="project" value="UniProtKB-KW"/>
</dbReference>
<accession>A0A818K207</accession>
<evidence type="ECO:0000256" key="2">
    <source>
        <dbReference type="ARBA" id="ARBA00022527"/>
    </source>
</evidence>
<protein>
    <recommendedName>
        <fullName evidence="15">Non-specific serine/threonine protein kinase</fullName>
    </recommendedName>
</protein>
<dbReference type="InterPro" id="IPR017441">
    <property type="entry name" value="Protein_kinase_ATP_BS"/>
</dbReference>
<feature type="repeat" description="ANK" evidence="8">
    <location>
        <begin position="689"/>
        <end position="721"/>
    </location>
</feature>
<feature type="compositionally biased region" description="Basic and acidic residues" evidence="10">
    <location>
        <begin position="306"/>
        <end position="318"/>
    </location>
</feature>
<dbReference type="GO" id="GO:0035556">
    <property type="term" value="P:intracellular signal transduction"/>
    <property type="evidence" value="ECO:0007669"/>
    <property type="project" value="TreeGrafter"/>
</dbReference>
<feature type="compositionally biased region" description="Acidic residues" evidence="10">
    <location>
        <begin position="377"/>
        <end position="391"/>
    </location>
</feature>
<dbReference type="PROSITE" id="PS50088">
    <property type="entry name" value="ANK_REPEAT"/>
    <property type="match status" value="8"/>
</dbReference>
<dbReference type="PROSITE" id="PS50297">
    <property type="entry name" value="ANK_REP_REGION"/>
    <property type="match status" value="7"/>
</dbReference>
<evidence type="ECO:0000256" key="7">
    <source>
        <dbReference type="ARBA" id="ARBA00022840"/>
    </source>
</evidence>
<comment type="cofactor">
    <cofactor evidence="1">
        <name>Mg(2+)</name>
        <dbReference type="ChEBI" id="CHEBI:18420"/>
    </cofactor>
</comment>
<proteinExistence type="predicted"/>
<feature type="repeat" description="ANK" evidence="8">
    <location>
        <begin position="755"/>
        <end position="787"/>
    </location>
</feature>
<keyword evidence="5 9" id="KW-0547">Nucleotide-binding</keyword>
<dbReference type="InterPro" id="IPR027417">
    <property type="entry name" value="P-loop_NTPase"/>
</dbReference>
<dbReference type="InterPro" id="IPR020859">
    <property type="entry name" value="ROC"/>
</dbReference>
<keyword evidence="4" id="KW-0677">Repeat</keyword>
<dbReference type="GO" id="GO:0005634">
    <property type="term" value="C:nucleus"/>
    <property type="evidence" value="ECO:0007669"/>
    <property type="project" value="TreeGrafter"/>
</dbReference>
<dbReference type="Gene3D" id="1.10.533.10">
    <property type="entry name" value="Death Domain, Fas"/>
    <property type="match status" value="1"/>
</dbReference>
<evidence type="ECO:0000256" key="5">
    <source>
        <dbReference type="ARBA" id="ARBA00022741"/>
    </source>
</evidence>
<evidence type="ECO:0000259" key="12">
    <source>
        <dbReference type="PROSITE" id="PS51424"/>
    </source>
</evidence>
<dbReference type="PANTHER" id="PTHR24342">
    <property type="entry name" value="SERINE/THREONINE-PROTEIN KINASE 17"/>
    <property type="match status" value="1"/>
</dbReference>
<dbReference type="SMART" id="SM00220">
    <property type="entry name" value="S_TKc"/>
    <property type="match status" value="1"/>
</dbReference>
<dbReference type="InterPro" id="IPR008271">
    <property type="entry name" value="Ser/Thr_kinase_AS"/>
</dbReference>
<gene>
    <name evidence="13" type="ORF">JBS370_LOCUS1517</name>
</gene>
<feature type="region of interest" description="Disordered" evidence="10">
    <location>
        <begin position="306"/>
        <end position="336"/>
    </location>
</feature>
<feature type="repeat" description="ANK" evidence="8">
    <location>
        <begin position="557"/>
        <end position="589"/>
    </location>
</feature>
<dbReference type="InterPro" id="IPR011029">
    <property type="entry name" value="DEATH-like_dom_sf"/>
</dbReference>
<dbReference type="SUPFAM" id="SSF48403">
    <property type="entry name" value="Ankyrin repeat"/>
    <property type="match status" value="1"/>
</dbReference>
<evidence type="ECO:0000256" key="4">
    <source>
        <dbReference type="ARBA" id="ARBA00022737"/>
    </source>
</evidence>
<comment type="caution">
    <text evidence="13">The sequence shown here is derived from an EMBL/GenBank/DDBJ whole genome shotgun (WGS) entry which is preliminary data.</text>
</comment>
<evidence type="ECO:0000256" key="8">
    <source>
        <dbReference type="PROSITE-ProRule" id="PRU00023"/>
    </source>
</evidence>
<dbReference type="PANTHER" id="PTHR24342:SF14">
    <property type="entry name" value="DEATH-ASSOCIATED PROTEIN KINASE DAPK-1"/>
    <property type="match status" value="1"/>
</dbReference>
<feature type="domain" description="Protein kinase" evidence="11">
    <location>
        <begin position="14"/>
        <end position="253"/>
    </location>
</feature>
<dbReference type="GO" id="GO:0005737">
    <property type="term" value="C:cytoplasm"/>
    <property type="evidence" value="ECO:0007669"/>
    <property type="project" value="UniProtKB-ARBA"/>
</dbReference>
<dbReference type="PROSITE" id="PS50011">
    <property type="entry name" value="PROTEIN_KINASE_DOM"/>
    <property type="match status" value="1"/>
</dbReference>
<dbReference type="Gene3D" id="3.30.200.20">
    <property type="entry name" value="Phosphorylase Kinase, domain 1"/>
    <property type="match status" value="1"/>
</dbReference>
<feature type="domain" description="Roc" evidence="12">
    <location>
        <begin position="859"/>
        <end position="1087"/>
    </location>
</feature>
<feature type="region of interest" description="Disordered" evidence="10">
    <location>
        <begin position="371"/>
        <end position="429"/>
    </location>
</feature>
<dbReference type="Gene3D" id="3.40.50.300">
    <property type="entry name" value="P-loop containing nucleotide triphosphate hydrolases"/>
    <property type="match status" value="1"/>
</dbReference>
<evidence type="ECO:0000313" key="13">
    <source>
        <dbReference type="EMBL" id="CAF3554459.1"/>
    </source>
</evidence>
<keyword evidence="6" id="KW-0418">Kinase</keyword>
<reference evidence="13" key="1">
    <citation type="submission" date="2021-02" db="EMBL/GenBank/DDBJ databases">
        <authorList>
            <person name="Nowell W R."/>
        </authorList>
    </citation>
    <scope>NUCLEOTIDE SEQUENCE</scope>
</reference>
<dbReference type="SUPFAM" id="SSF47986">
    <property type="entry name" value="DEATH domain"/>
    <property type="match status" value="1"/>
</dbReference>
<dbReference type="GO" id="GO:0005524">
    <property type="term" value="F:ATP binding"/>
    <property type="evidence" value="ECO:0007669"/>
    <property type="project" value="UniProtKB-UniRule"/>
</dbReference>
<dbReference type="InterPro" id="IPR036770">
    <property type="entry name" value="Ankyrin_rpt-contain_sf"/>
</dbReference>
<dbReference type="InterPro" id="IPR000719">
    <property type="entry name" value="Prot_kinase_dom"/>
</dbReference>
<feature type="repeat" description="ANK" evidence="8">
    <location>
        <begin position="722"/>
        <end position="754"/>
    </location>
</feature>
<evidence type="ECO:0000256" key="6">
    <source>
        <dbReference type="ARBA" id="ARBA00022777"/>
    </source>
</evidence>
<name>A0A818K207_9BILA</name>
<dbReference type="InterPro" id="IPR011009">
    <property type="entry name" value="Kinase-like_dom_sf"/>
</dbReference>
<dbReference type="Gene3D" id="1.10.510.10">
    <property type="entry name" value="Transferase(Phosphotransferase) domain 1"/>
    <property type="match status" value="1"/>
</dbReference>
<dbReference type="Pfam" id="PF12796">
    <property type="entry name" value="Ank_2"/>
    <property type="match status" value="3"/>
</dbReference>
<organism evidence="13 14">
    <name type="scientific">Rotaria sordida</name>
    <dbReference type="NCBI Taxonomy" id="392033"/>
    <lineage>
        <taxon>Eukaryota</taxon>
        <taxon>Metazoa</taxon>
        <taxon>Spiralia</taxon>
        <taxon>Gnathifera</taxon>
        <taxon>Rotifera</taxon>
        <taxon>Eurotatoria</taxon>
        <taxon>Bdelloidea</taxon>
        <taxon>Philodinida</taxon>
        <taxon>Philodinidae</taxon>
        <taxon>Rotaria</taxon>
    </lineage>
</organism>
<dbReference type="Pfam" id="PF00069">
    <property type="entry name" value="Pkinase"/>
    <property type="match status" value="2"/>
</dbReference>
<feature type="repeat" description="ANK" evidence="8">
    <location>
        <begin position="623"/>
        <end position="655"/>
    </location>
</feature>
<dbReference type="PROSITE" id="PS00108">
    <property type="entry name" value="PROTEIN_KINASE_ST"/>
    <property type="match status" value="1"/>
</dbReference>
<dbReference type="Gene3D" id="1.25.40.20">
    <property type="entry name" value="Ankyrin repeat-containing domain"/>
    <property type="match status" value="4"/>
</dbReference>
<keyword evidence="8" id="KW-0040">ANK repeat</keyword>
<keyword evidence="7 9" id="KW-0067">ATP-binding</keyword>
<dbReference type="Pfam" id="PF00023">
    <property type="entry name" value="Ank"/>
    <property type="match status" value="1"/>
</dbReference>
<dbReference type="EMBL" id="CAJOBD010000052">
    <property type="protein sequence ID" value="CAF3554459.1"/>
    <property type="molecule type" value="Genomic_DNA"/>
</dbReference>
<feature type="repeat" description="ANK" evidence="8">
    <location>
        <begin position="656"/>
        <end position="688"/>
    </location>
</feature>
<dbReference type="SUPFAM" id="SSF56112">
    <property type="entry name" value="Protein kinase-like (PK-like)"/>
    <property type="match status" value="1"/>
</dbReference>
<dbReference type="PRINTS" id="PR01415">
    <property type="entry name" value="ANKYRIN"/>
</dbReference>
<dbReference type="GO" id="GO:0005525">
    <property type="term" value="F:GTP binding"/>
    <property type="evidence" value="ECO:0007669"/>
    <property type="project" value="UniProtKB-KW"/>
</dbReference>
<dbReference type="PROSITE" id="PS00107">
    <property type="entry name" value="PROTEIN_KINASE_ATP"/>
    <property type="match status" value="1"/>
</dbReference>
<dbReference type="SUPFAM" id="SSF52540">
    <property type="entry name" value="P-loop containing nucleoside triphosphate hydrolases"/>
    <property type="match status" value="1"/>
</dbReference>
<dbReference type="Proteomes" id="UP000663836">
    <property type="component" value="Unassembled WGS sequence"/>
</dbReference>
<dbReference type="PROSITE" id="PS51424">
    <property type="entry name" value="ROC"/>
    <property type="match status" value="1"/>
</dbReference>
<keyword evidence="3" id="KW-0808">Transferase</keyword>